<dbReference type="AlphaFoldDB" id="A0A4Y2B1Q4"/>
<dbReference type="Proteomes" id="UP000499080">
    <property type="component" value="Unassembled WGS sequence"/>
</dbReference>
<comment type="caution">
    <text evidence="1">The sequence shown here is derived from an EMBL/GenBank/DDBJ whole genome shotgun (WGS) entry which is preliminary data.</text>
</comment>
<reference evidence="1 2" key="1">
    <citation type="journal article" date="2019" name="Sci. Rep.">
        <title>Orb-weaving spider Araneus ventricosus genome elucidates the spidroin gene catalogue.</title>
        <authorList>
            <person name="Kono N."/>
            <person name="Nakamura H."/>
            <person name="Ohtoshi R."/>
            <person name="Moran D.A.P."/>
            <person name="Shinohara A."/>
            <person name="Yoshida Y."/>
            <person name="Fujiwara M."/>
            <person name="Mori M."/>
            <person name="Tomita M."/>
            <person name="Arakawa K."/>
        </authorList>
    </citation>
    <scope>NUCLEOTIDE SEQUENCE [LARGE SCALE GENOMIC DNA]</scope>
</reference>
<dbReference type="EMBL" id="BGPR01234082">
    <property type="protein sequence ID" value="GBL86282.1"/>
    <property type="molecule type" value="Genomic_DNA"/>
</dbReference>
<keyword evidence="2" id="KW-1185">Reference proteome</keyword>
<sequence>MKIPQRIIYDVVDVRIQSLENPRNSLQFEALVTDTITGSQINFAHKVTRSSLEKRGIRLADREAYRHSVLEQSTIVTLEGSDWTSESDATLLHIASTVRHAYLV</sequence>
<dbReference type="OrthoDB" id="6473105at2759"/>
<accession>A0A4Y2B1Q4</accession>
<proteinExistence type="predicted"/>
<evidence type="ECO:0000313" key="2">
    <source>
        <dbReference type="Proteomes" id="UP000499080"/>
    </source>
</evidence>
<evidence type="ECO:0000313" key="1">
    <source>
        <dbReference type="EMBL" id="GBL86282.1"/>
    </source>
</evidence>
<protein>
    <submittedName>
        <fullName evidence="1">Uncharacterized protein</fullName>
    </submittedName>
</protein>
<name>A0A4Y2B1Q4_ARAVE</name>
<gene>
    <name evidence="1" type="ORF">AVEN_184728_1</name>
</gene>
<organism evidence="1 2">
    <name type="scientific">Araneus ventricosus</name>
    <name type="common">Orbweaver spider</name>
    <name type="synonym">Epeira ventricosa</name>
    <dbReference type="NCBI Taxonomy" id="182803"/>
    <lineage>
        <taxon>Eukaryota</taxon>
        <taxon>Metazoa</taxon>
        <taxon>Ecdysozoa</taxon>
        <taxon>Arthropoda</taxon>
        <taxon>Chelicerata</taxon>
        <taxon>Arachnida</taxon>
        <taxon>Araneae</taxon>
        <taxon>Araneomorphae</taxon>
        <taxon>Entelegynae</taxon>
        <taxon>Araneoidea</taxon>
        <taxon>Araneidae</taxon>
        <taxon>Araneus</taxon>
    </lineage>
</organism>